<keyword evidence="11" id="KW-0547">Nucleotide-binding</keyword>
<gene>
    <name evidence="17" type="primary">ribF_26</name>
    <name evidence="17" type="ORF">SDC9_106497</name>
</gene>
<dbReference type="SUPFAM" id="SSF52374">
    <property type="entry name" value="Nucleotidylyl transferase"/>
    <property type="match status" value="1"/>
</dbReference>
<comment type="pathway">
    <text evidence="2">Cofactor biosynthesis; FMN biosynthesis; FMN from riboflavin (ATP route): step 1/1.</text>
</comment>
<evidence type="ECO:0000256" key="3">
    <source>
        <dbReference type="ARBA" id="ARBA00010214"/>
    </source>
</evidence>
<comment type="similarity">
    <text evidence="3">Belongs to the RibF family.</text>
</comment>
<protein>
    <recommendedName>
        <fullName evidence="6">Bifunctional riboflavin kinase/FMN adenylyltransferase</fullName>
        <ecNumber evidence="4">2.7.1.26</ecNumber>
        <ecNumber evidence="5">2.7.7.2</ecNumber>
    </recommendedName>
</protein>
<dbReference type="CDD" id="cd02064">
    <property type="entry name" value="FAD_synthetase_N"/>
    <property type="match status" value="1"/>
</dbReference>
<evidence type="ECO:0000256" key="14">
    <source>
        <dbReference type="ARBA" id="ARBA00022840"/>
    </source>
</evidence>
<evidence type="ECO:0000256" key="6">
    <source>
        <dbReference type="ARBA" id="ARBA00018483"/>
    </source>
</evidence>
<dbReference type="Gene3D" id="3.40.50.620">
    <property type="entry name" value="HUPs"/>
    <property type="match status" value="1"/>
</dbReference>
<evidence type="ECO:0000256" key="1">
    <source>
        <dbReference type="ARBA" id="ARBA00004726"/>
    </source>
</evidence>
<dbReference type="GO" id="GO:0008531">
    <property type="term" value="F:riboflavin kinase activity"/>
    <property type="evidence" value="ECO:0007669"/>
    <property type="project" value="UniProtKB-EC"/>
</dbReference>
<dbReference type="GO" id="GO:0006747">
    <property type="term" value="P:FAD biosynthetic process"/>
    <property type="evidence" value="ECO:0007669"/>
    <property type="project" value="UniProtKB-UniPathway"/>
</dbReference>
<evidence type="ECO:0000256" key="8">
    <source>
        <dbReference type="ARBA" id="ARBA00022643"/>
    </source>
</evidence>
<evidence type="ECO:0000256" key="11">
    <source>
        <dbReference type="ARBA" id="ARBA00022741"/>
    </source>
</evidence>
<evidence type="ECO:0000256" key="4">
    <source>
        <dbReference type="ARBA" id="ARBA00012105"/>
    </source>
</evidence>
<dbReference type="SUPFAM" id="SSF82114">
    <property type="entry name" value="Riboflavin kinase-like"/>
    <property type="match status" value="1"/>
</dbReference>
<evidence type="ECO:0000256" key="10">
    <source>
        <dbReference type="ARBA" id="ARBA00022695"/>
    </source>
</evidence>
<keyword evidence="13" id="KW-0274">FAD</keyword>
<dbReference type="InterPro" id="IPR023468">
    <property type="entry name" value="Riboflavin_kinase"/>
</dbReference>
<dbReference type="Pfam" id="PF01687">
    <property type="entry name" value="Flavokinase"/>
    <property type="match status" value="1"/>
</dbReference>
<sequence>MVVAATGFFDGVHRGHRAVLDTVTRLAREQGKTPAVVTFWPHPRAVLQQDAAKFRLLTTLDEKKSLLHSLGIEQVHVLAFDKEFASQSTDQFFGKYLRDMFGVTTLVAGYDHRVGHDTNQTQQEMFEVAIKNGIEPVRVSEFENTSDHVVISSTKIREALCSGEIEFASKMLGYRYGLEGAIVEGKKIGRTIGFPTANIKLYEPLKILPANGVYAVVAQVHGNCYKGITNIGTRPTISSGTEKSIETHLLDFNEDIYGLPLKLEFVQRLREEKRFDSLEYLKIQLENDREQALDILATGEFKLR</sequence>
<keyword evidence="14" id="KW-0067">ATP-binding</keyword>
<dbReference type="NCBIfam" id="NF004162">
    <property type="entry name" value="PRK05627.1-5"/>
    <property type="match status" value="1"/>
</dbReference>
<keyword evidence="7" id="KW-0285">Flavoprotein</keyword>
<dbReference type="GO" id="GO:0009398">
    <property type="term" value="P:FMN biosynthetic process"/>
    <property type="evidence" value="ECO:0007669"/>
    <property type="project" value="UniProtKB-UniPathway"/>
</dbReference>
<dbReference type="UniPathway" id="UPA00276">
    <property type="reaction ID" value="UER00406"/>
</dbReference>
<evidence type="ECO:0000256" key="5">
    <source>
        <dbReference type="ARBA" id="ARBA00012393"/>
    </source>
</evidence>
<evidence type="ECO:0000259" key="16">
    <source>
        <dbReference type="SMART" id="SM00904"/>
    </source>
</evidence>
<evidence type="ECO:0000256" key="13">
    <source>
        <dbReference type="ARBA" id="ARBA00022827"/>
    </source>
</evidence>
<dbReference type="Gene3D" id="2.40.30.30">
    <property type="entry name" value="Riboflavin kinase-like"/>
    <property type="match status" value="1"/>
</dbReference>
<evidence type="ECO:0000256" key="7">
    <source>
        <dbReference type="ARBA" id="ARBA00022630"/>
    </source>
</evidence>
<dbReference type="InterPro" id="IPR015864">
    <property type="entry name" value="FAD_synthase"/>
</dbReference>
<feature type="domain" description="Riboflavin kinase" evidence="16">
    <location>
        <begin position="171"/>
        <end position="297"/>
    </location>
</feature>
<dbReference type="PANTHER" id="PTHR22749">
    <property type="entry name" value="RIBOFLAVIN KINASE/FMN ADENYLYLTRANSFERASE"/>
    <property type="match status" value="1"/>
</dbReference>
<dbReference type="AlphaFoldDB" id="A0A645B4W5"/>
<keyword evidence="12" id="KW-0418">Kinase</keyword>
<dbReference type="PIRSF" id="PIRSF004491">
    <property type="entry name" value="FAD_Synth"/>
    <property type="match status" value="1"/>
</dbReference>
<dbReference type="GO" id="GO:0009231">
    <property type="term" value="P:riboflavin biosynthetic process"/>
    <property type="evidence" value="ECO:0007669"/>
    <property type="project" value="InterPro"/>
</dbReference>
<dbReference type="Pfam" id="PF06574">
    <property type="entry name" value="FAD_syn"/>
    <property type="match status" value="1"/>
</dbReference>
<comment type="pathway">
    <text evidence="1">Cofactor biosynthesis; FAD biosynthesis; FAD from FMN: step 1/1.</text>
</comment>
<dbReference type="EMBL" id="VSSQ01017392">
    <property type="protein sequence ID" value="MPM59651.1"/>
    <property type="molecule type" value="Genomic_DNA"/>
</dbReference>
<evidence type="ECO:0000256" key="15">
    <source>
        <dbReference type="ARBA" id="ARBA00023268"/>
    </source>
</evidence>
<evidence type="ECO:0000256" key="9">
    <source>
        <dbReference type="ARBA" id="ARBA00022679"/>
    </source>
</evidence>
<dbReference type="GO" id="GO:0003919">
    <property type="term" value="F:FMN adenylyltransferase activity"/>
    <property type="evidence" value="ECO:0007669"/>
    <property type="project" value="UniProtKB-EC"/>
</dbReference>
<accession>A0A645B4W5</accession>
<dbReference type="SMART" id="SM00904">
    <property type="entry name" value="Flavokinase"/>
    <property type="match status" value="1"/>
</dbReference>
<dbReference type="InterPro" id="IPR014729">
    <property type="entry name" value="Rossmann-like_a/b/a_fold"/>
</dbReference>
<dbReference type="InterPro" id="IPR015865">
    <property type="entry name" value="Riboflavin_kinase_bac/euk"/>
</dbReference>
<keyword evidence="8" id="KW-0288">FMN</keyword>
<keyword evidence="9" id="KW-0808">Transferase</keyword>
<keyword evidence="10" id="KW-0548">Nucleotidyltransferase</keyword>
<dbReference type="GO" id="GO:0005524">
    <property type="term" value="F:ATP binding"/>
    <property type="evidence" value="ECO:0007669"/>
    <property type="project" value="UniProtKB-KW"/>
</dbReference>
<dbReference type="InterPro" id="IPR002606">
    <property type="entry name" value="Riboflavin_kinase_bac"/>
</dbReference>
<name>A0A645B4W5_9ZZZZ</name>
<dbReference type="NCBIfam" id="TIGR00083">
    <property type="entry name" value="ribF"/>
    <property type="match status" value="1"/>
</dbReference>
<evidence type="ECO:0000256" key="12">
    <source>
        <dbReference type="ARBA" id="ARBA00022777"/>
    </source>
</evidence>
<evidence type="ECO:0000313" key="17">
    <source>
        <dbReference type="EMBL" id="MPM59651.1"/>
    </source>
</evidence>
<proteinExistence type="inferred from homology"/>
<dbReference type="PANTHER" id="PTHR22749:SF6">
    <property type="entry name" value="RIBOFLAVIN KINASE"/>
    <property type="match status" value="1"/>
</dbReference>
<keyword evidence="15" id="KW-0511">Multifunctional enzyme</keyword>
<dbReference type="EC" id="2.7.7.2" evidence="5"/>
<dbReference type="UniPathway" id="UPA00277">
    <property type="reaction ID" value="UER00407"/>
</dbReference>
<organism evidence="17">
    <name type="scientific">bioreactor metagenome</name>
    <dbReference type="NCBI Taxonomy" id="1076179"/>
    <lineage>
        <taxon>unclassified sequences</taxon>
        <taxon>metagenomes</taxon>
        <taxon>ecological metagenomes</taxon>
    </lineage>
</organism>
<dbReference type="EC" id="2.7.1.26" evidence="4"/>
<reference evidence="17" key="1">
    <citation type="submission" date="2019-08" db="EMBL/GenBank/DDBJ databases">
        <authorList>
            <person name="Kucharzyk K."/>
            <person name="Murdoch R.W."/>
            <person name="Higgins S."/>
            <person name="Loffler F."/>
        </authorList>
    </citation>
    <scope>NUCLEOTIDE SEQUENCE</scope>
</reference>
<evidence type="ECO:0000256" key="2">
    <source>
        <dbReference type="ARBA" id="ARBA00005201"/>
    </source>
</evidence>
<dbReference type="InterPro" id="IPR023465">
    <property type="entry name" value="Riboflavin_kinase_dom_sf"/>
</dbReference>
<comment type="caution">
    <text evidence="17">The sequence shown here is derived from an EMBL/GenBank/DDBJ whole genome shotgun (WGS) entry which is preliminary data.</text>
</comment>